<evidence type="ECO:0000256" key="2">
    <source>
        <dbReference type="PROSITE-ProRule" id="PRU00169"/>
    </source>
</evidence>
<dbReference type="KEGG" id="pfer:IRI77_30405"/>
<keyword evidence="1 2" id="KW-0597">Phosphoprotein</keyword>
<proteinExistence type="predicted"/>
<dbReference type="SUPFAM" id="SSF52172">
    <property type="entry name" value="CheY-like"/>
    <property type="match status" value="1"/>
</dbReference>
<evidence type="ECO:0000313" key="4">
    <source>
        <dbReference type="EMBL" id="QOY87045.1"/>
    </source>
</evidence>
<feature type="domain" description="Response regulatory" evidence="3">
    <location>
        <begin position="2"/>
        <end position="120"/>
    </location>
</feature>
<dbReference type="EMBL" id="CP063849">
    <property type="protein sequence ID" value="QOY87045.1"/>
    <property type="molecule type" value="Genomic_DNA"/>
</dbReference>
<dbReference type="Gene3D" id="3.40.50.2300">
    <property type="match status" value="1"/>
</dbReference>
<keyword evidence="5" id="KW-1185">Reference proteome</keyword>
<dbReference type="RefSeq" id="WP_194448714.1">
    <property type="nucleotide sequence ID" value="NZ_CP063849.1"/>
</dbReference>
<dbReference type="AlphaFoldDB" id="A0A7S7NNZ1"/>
<protein>
    <submittedName>
        <fullName evidence="4">Response regulator</fullName>
    </submittedName>
</protein>
<dbReference type="PANTHER" id="PTHR44591">
    <property type="entry name" value="STRESS RESPONSE REGULATOR PROTEIN 1"/>
    <property type="match status" value="1"/>
</dbReference>
<feature type="modified residue" description="4-aspartylphosphate" evidence="2">
    <location>
        <position position="53"/>
    </location>
</feature>
<dbReference type="PANTHER" id="PTHR44591:SF3">
    <property type="entry name" value="RESPONSE REGULATORY DOMAIN-CONTAINING PROTEIN"/>
    <property type="match status" value="1"/>
</dbReference>
<sequence>MNALVVDDSRAMRMILSRELAALGFEVTQAASGTEALKLLEPPLSCPNLVLVDWNMPGITGLEFVQAVRTKPEALSTALLMVTTETGMGQMVRAMEAGANEYLMKPFTREMIADKLRIIGLLE</sequence>
<dbReference type="GO" id="GO:0000160">
    <property type="term" value="P:phosphorelay signal transduction system"/>
    <property type="evidence" value="ECO:0007669"/>
    <property type="project" value="InterPro"/>
</dbReference>
<dbReference type="SMART" id="SM00448">
    <property type="entry name" value="REC"/>
    <property type="match status" value="1"/>
</dbReference>
<gene>
    <name evidence="4" type="ORF">IRI77_30405</name>
</gene>
<organism evidence="4 5">
    <name type="scientific">Paludibaculum fermentans</name>
    <dbReference type="NCBI Taxonomy" id="1473598"/>
    <lineage>
        <taxon>Bacteria</taxon>
        <taxon>Pseudomonadati</taxon>
        <taxon>Acidobacteriota</taxon>
        <taxon>Terriglobia</taxon>
        <taxon>Bryobacterales</taxon>
        <taxon>Bryobacteraceae</taxon>
        <taxon>Paludibaculum</taxon>
    </lineage>
</organism>
<dbReference type="Pfam" id="PF00072">
    <property type="entry name" value="Response_reg"/>
    <property type="match status" value="1"/>
</dbReference>
<dbReference type="PROSITE" id="PS50110">
    <property type="entry name" value="RESPONSE_REGULATORY"/>
    <property type="match status" value="1"/>
</dbReference>
<dbReference type="InterPro" id="IPR011006">
    <property type="entry name" value="CheY-like_superfamily"/>
</dbReference>
<dbReference type="InterPro" id="IPR050595">
    <property type="entry name" value="Bact_response_regulator"/>
</dbReference>
<name>A0A7S7NNZ1_PALFE</name>
<reference evidence="4 5" key="1">
    <citation type="submission" date="2020-10" db="EMBL/GenBank/DDBJ databases">
        <title>Complete genome sequence of Paludibaculum fermentans P105T, a facultatively anaerobic acidobacterium capable of dissimilatory Fe(III) reduction.</title>
        <authorList>
            <person name="Dedysh S.N."/>
            <person name="Beletsky A.V."/>
            <person name="Kulichevskaya I.S."/>
            <person name="Mardanov A.V."/>
            <person name="Ravin N.V."/>
        </authorList>
    </citation>
    <scope>NUCLEOTIDE SEQUENCE [LARGE SCALE GENOMIC DNA]</scope>
    <source>
        <strain evidence="4 5">P105</strain>
    </source>
</reference>
<evidence type="ECO:0000259" key="3">
    <source>
        <dbReference type="PROSITE" id="PS50110"/>
    </source>
</evidence>
<accession>A0A7S7NNZ1</accession>
<dbReference type="InterPro" id="IPR001789">
    <property type="entry name" value="Sig_transdc_resp-reg_receiver"/>
</dbReference>
<evidence type="ECO:0000313" key="5">
    <source>
        <dbReference type="Proteomes" id="UP000593892"/>
    </source>
</evidence>
<dbReference type="Proteomes" id="UP000593892">
    <property type="component" value="Chromosome"/>
</dbReference>
<evidence type="ECO:0000256" key="1">
    <source>
        <dbReference type="ARBA" id="ARBA00022553"/>
    </source>
</evidence>